<evidence type="ECO:0000256" key="5">
    <source>
        <dbReference type="SAM" id="MobiDB-lite"/>
    </source>
</evidence>
<keyword evidence="3" id="KW-0496">Mitochondrion</keyword>
<feature type="compositionally biased region" description="Low complexity" evidence="5">
    <location>
        <begin position="11"/>
        <end position="25"/>
    </location>
</feature>
<evidence type="ECO:0000256" key="3">
    <source>
        <dbReference type="ARBA" id="ARBA00023128"/>
    </source>
</evidence>
<comment type="caution">
    <text evidence="7">The sequence shown here is derived from an EMBL/GenBank/DDBJ whole genome shotgun (WGS) entry which is preliminary data.</text>
</comment>
<feature type="domain" description="TLDc" evidence="6">
    <location>
        <begin position="208"/>
        <end position="378"/>
    </location>
</feature>
<sequence>MSDNLYKSKKTLPSSSSTASLIDLKNNQKPNYRRAQSASYTTQETTLKDRLKINRRNTTESFYDKSSTTLFWDLVGRENYTISLNNSPVLCNSFSPPEEDYFSFTSAFIYKFGSFSWRSKRFSLRAVPTMVPKKDNSSINLLTTKFKGLQSKKVPASITSIFLGNLDQNTNINNNPSKSREEEITVPEPKKILMAPIELRGRKSDTEPVLNIDMAEQIRQQLPRRVRLSPTWNLLYSLDQDGTSMTTMYHKVKDKGPLIVAIKDMNEQVFGAFVSESLKPRPSYYGTGECFLWKYLLPRERDTFPPKINSYLWTGRNEYMILSEHDYLAIGGGDGRVGLWMDSDLERGSSARCDTFENDILSSSPEFECMGFESLFIYLLR</sequence>
<dbReference type="GO" id="GO:0005739">
    <property type="term" value="C:mitochondrion"/>
    <property type="evidence" value="ECO:0007669"/>
    <property type="project" value="UniProtKB-SubCell"/>
</dbReference>
<evidence type="ECO:0000256" key="4">
    <source>
        <dbReference type="ARBA" id="ARBA00040604"/>
    </source>
</evidence>
<dbReference type="Proteomes" id="UP000789570">
    <property type="component" value="Unassembled WGS sequence"/>
</dbReference>
<dbReference type="InterPro" id="IPR006571">
    <property type="entry name" value="TLDc_dom"/>
</dbReference>
<evidence type="ECO:0000313" key="7">
    <source>
        <dbReference type="EMBL" id="CAG8617821.1"/>
    </source>
</evidence>
<evidence type="ECO:0000313" key="8">
    <source>
        <dbReference type="Proteomes" id="UP000789570"/>
    </source>
</evidence>
<organism evidence="7 8">
    <name type="scientific">Funneliformis caledonium</name>
    <dbReference type="NCBI Taxonomy" id="1117310"/>
    <lineage>
        <taxon>Eukaryota</taxon>
        <taxon>Fungi</taxon>
        <taxon>Fungi incertae sedis</taxon>
        <taxon>Mucoromycota</taxon>
        <taxon>Glomeromycotina</taxon>
        <taxon>Glomeromycetes</taxon>
        <taxon>Glomerales</taxon>
        <taxon>Glomeraceae</taxon>
        <taxon>Funneliformis</taxon>
    </lineage>
</organism>
<dbReference type="Pfam" id="PF07534">
    <property type="entry name" value="TLD"/>
    <property type="match status" value="1"/>
</dbReference>
<accession>A0A9N9CX67</accession>
<keyword evidence="8" id="KW-1185">Reference proteome</keyword>
<evidence type="ECO:0000256" key="1">
    <source>
        <dbReference type="ARBA" id="ARBA00004173"/>
    </source>
</evidence>
<proteinExistence type="inferred from homology"/>
<evidence type="ECO:0000259" key="6">
    <source>
        <dbReference type="PROSITE" id="PS51886"/>
    </source>
</evidence>
<dbReference type="GO" id="GO:0006979">
    <property type="term" value="P:response to oxidative stress"/>
    <property type="evidence" value="ECO:0007669"/>
    <property type="project" value="TreeGrafter"/>
</dbReference>
<dbReference type="GO" id="GO:0005634">
    <property type="term" value="C:nucleus"/>
    <property type="evidence" value="ECO:0007669"/>
    <property type="project" value="TreeGrafter"/>
</dbReference>
<feature type="region of interest" description="Disordered" evidence="5">
    <location>
        <begin position="1"/>
        <end position="26"/>
    </location>
</feature>
<name>A0A9N9CX67_9GLOM</name>
<protein>
    <recommendedName>
        <fullName evidence="4">Oxidation resistance protein 1</fullName>
    </recommendedName>
</protein>
<gene>
    <name evidence="7" type="ORF">FCALED_LOCUS9398</name>
</gene>
<dbReference type="OrthoDB" id="26679at2759"/>
<comment type="similarity">
    <text evidence="2">Belongs to the OXR1 family.</text>
</comment>
<comment type="subcellular location">
    <subcellularLocation>
        <location evidence="1">Mitochondrion</location>
    </subcellularLocation>
</comment>
<reference evidence="7" key="1">
    <citation type="submission" date="2021-06" db="EMBL/GenBank/DDBJ databases">
        <authorList>
            <person name="Kallberg Y."/>
            <person name="Tangrot J."/>
            <person name="Rosling A."/>
        </authorList>
    </citation>
    <scope>NUCLEOTIDE SEQUENCE</scope>
    <source>
        <strain evidence="7">UK204</strain>
    </source>
</reference>
<dbReference type="PANTHER" id="PTHR23354">
    <property type="entry name" value="NUCLEOLAR PROTEIN 7/ESTROGEN RECEPTOR COACTIVATOR-RELATED"/>
    <property type="match status" value="1"/>
</dbReference>
<dbReference type="SMART" id="SM00584">
    <property type="entry name" value="TLDc"/>
    <property type="match status" value="1"/>
</dbReference>
<dbReference type="AlphaFoldDB" id="A0A9N9CX67"/>
<dbReference type="EMBL" id="CAJVPQ010003094">
    <property type="protein sequence ID" value="CAG8617821.1"/>
    <property type="molecule type" value="Genomic_DNA"/>
</dbReference>
<dbReference type="PROSITE" id="PS51886">
    <property type="entry name" value="TLDC"/>
    <property type="match status" value="1"/>
</dbReference>
<dbReference type="PANTHER" id="PTHR23354:SF62">
    <property type="entry name" value="MUSTARD, ISOFORM V"/>
    <property type="match status" value="1"/>
</dbReference>
<evidence type="ECO:0000256" key="2">
    <source>
        <dbReference type="ARBA" id="ARBA00009540"/>
    </source>
</evidence>